<reference evidence="3 4" key="1">
    <citation type="journal article" date="2018" name="Cell">
        <title>The Chara Genome: Secondary Complexity and Implications for Plant Terrestrialization.</title>
        <authorList>
            <person name="Nishiyama T."/>
            <person name="Sakayama H."/>
            <person name="Vries J.D."/>
            <person name="Buschmann H."/>
            <person name="Saint-Marcoux D."/>
            <person name="Ullrich K.K."/>
            <person name="Haas F.B."/>
            <person name="Vanderstraeten L."/>
            <person name="Becker D."/>
            <person name="Lang D."/>
            <person name="Vosolsobe S."/>
            <person name="Rombauts S."/>
            <person name="Wilhelmsson P.K.I."/>
            <person name="Janitza P."/>
            <person name="Kern R."/>
            <person name="Heyl A."/>
            <person name="Rumpler F."/>
            <person name="Villalobos L.I.A.C."/>
            <person name="Clay J.M."/>
            <person name="Skokan R."/>
            <person name="Toyoda A."/>
            <person name="Suzuki Y."/>
            <person name="Kagoshima H."/>
            <person name="Schijlen E."/>
            <person name="Tajeshwar N."/>
            <person name="Catarino B."/>
            <person name="Hetherington A.J."/>
            <person name="Saltykova A."/>
            <person name="Bonnot C."/>
            <person name="Breuninger H."/>
            <person name="Symeonidi A."/>
            <person name="Radhakrishnan G.V."/>
            <person name="Van Nieuwerburgh F."/>
            <person name="Deforce D."/>
            <person name="Chang C."/>
            <person name="Karol K.G."/>
            <person name="Hedrich R."/>
            <person name="Ulvskov P."/>
            <person name="Glockner G."/>
            <person name="Delwiche C.F."/>
            <person name="Petrasek J."/>
            <person name="Van de Peer Y."/>
            <person name="Friml J."/>
            <person name="Beilby M."/>
            <person name="Dolan L."/>
            <person name="Kohara Y."/>
            <person name="Sugano S."/>
            <person name="Fujiyama A."/>
            <person name="Delaux P.-M."/>
            <person name="Quint M."/>
            <person name="TheiBen G."/>
            <person name="Hagemann M."/>
            <person name="Harholt J."/>
            <person name="Dunand C."/>
            <person name="Zachgo S."/>
            <person name="Langdale J."/>
            <person name="Maumus F."/>
            <person name="Straeten D.V.D."/>
            <person name="Gould S.B."/>
            <person name="Rensing S.A."/>
        </authorList>
    </citation>
    <scope>NUCLEOTIDE SEQUENCE [LARGE SCALE GENOMIC DNA]</scope>
    <source>
        <strain evidence="3 4">S276</strain>
    </source>
</reference>
<protein>
    <recommendedName>
        <fullName evidence="2">DUF659 domain-containing protein</fullName>
    </recommendedName>
</protein>
<dbReference type="AlphaFoldDB" id="A0A388L158"/>
<organism evidence="3 4">
    <name type="scientific">Chara braunii</name>
    <name type="common">Braun's stonewort</name>
    <dbReference type="NCBI Taxonomy" id="69332"/>
    <lineage>
        <taxon>Eukaryota</taxon>
        <taxon>Viridiplantae</taxon>
        <taxon>Streptophyta</taxon>
        <taxon>Charophyceae</taxon>
        <taxon>Charales</taxon>
        <taxon>Characeae</taxon>
        <taxon>Chara</taxon>
    </lineage>
</organism>
<dbReference type="OrthoDB" id="10691579at2759"/>
<dbReference type="Pfam" id="PF04937">
    <property type="entry name" value="DUF659"/>
    <property type="match status" value="1"/>
</dbReference>
<dbReference type="InterPro" id="IPR007021">
    <property type="entry name" value="DUF659"/>
</dbReference>
<gene>
    <name evidence="3" type="ORF">CBR_g21280</name>
</gene>
<accession>A0A388L158</accession>
<feature type="compositionally biased region" description="Acidic residues" evidence="1">
    <location>
        <begin position="1148"/>
        <end position="1160"/>
    </location>
</feature>
<dbReference type="EMBL" id="BFEA01000236">
    <property type="protein sequence ID" value="GBG76040.1"/>
    <property type="molecule type" value="Genomic_DNA"/>
</dbReference>
<feature type="region of interest" description="Disordered" evidence="1">
    <location>
        <begin position="1148"/>
        <end position="1173"/>
    </location>
</feature>
<evidence type="ECO:0000313" key="3">
    <source>
        <dbReference type="EMBL" id="GBG76040.1"/>
    </source>
</evidence>
<evidence type="ECO:0000256" key="1">
    <source>
        <dbReference type="SAM" id="MobiDB-lite"/>
    </source>
</evidence>
<proteinExistence type="predicted"/>
<dbReference type="PANTHER" id="PTHR32166:SF123">
    <property type="entry name" value="BED-TYPE DOMAIN-CONTAINING PROTEIN"/>
    <property type="match status" value="1"/>
</dbReference>
<feature type="compositionally biased region" description="Basic and acidic residues" evidence="1">
    <location>
        <begin position="687"/>
        <end position="708"/>
    </location>
</feature>
<sequence length="1173" mass="128549">MLRCVFCGNEWQGNRHGPARLFRSVKGCSQVTDEALMEMHYTSGYAFEGKWLERICKYEELHGPWVDERRTGGGQAQAWAASNAPVGARQQGDDVIDLDGEGEDCRAAGVEGEVEAAYSQRPVLETAMDIVAGLKNIQEPFDRTGATIMFDGRKSRDGKPIVNFLAAGARGVKMYSTLNSEGETDDALAVSGRWISIFYDFGPDRVNTICTDSASAYVKAGNALADPHMRPEYKRIMWLPYAAHVCNKLLPDIGTAGPWCVDIIVHARAVVHFIKMHGRADFLFRRESRHLRLLYSCETRFASVYAMLEHLVVVRRPLERMVDGTDWLREPWATTSIRQHVRWVRWQIRHGSWWDSMDILCAVMEPAYDLLHKMDRGGLCMSRVAEWTGRLARELEAALEPLEDGLADQIVRCLQERIAHMCEPAHAAACLLCPMRRSMQYYSGVCIALRVLYMWTCSFPAERKKAIHESIHTKKRNRLLFQKVTKLVEITANTRLLALQSAGGGLVLPWTQDESMLDFEGGLEADAVCEGVDHNIPEEDRDEQAQLWRRDACGSRPPPPVEDVFGVRAVTLRPYPRDDSSGDEREEADEGFRPHGSAAARPLYLVVVTRSSSMMPIMRGHHTVRLAGGDHAMESSSMRDFMAELEATLPSITEGESIVVRHVGDEDVGPQPQTVHMGESAPDTEEERMAREAREDEEEAARTKALADADPRTHAMAHDMEAMRHLETRGEGVHDNVAEDDQMEGSVGSAHTQTLEFRGLVVEAAAHISHAVQEREGETPAPDIDSAPIVPLPPDGEADAVAVVHDGEARCETVVHSTVPEADAAQVVAPQIVDSAHTTQLGDPGAVPGGDVEDEEAVGSPTAVGGDAEIGETGFGRDMEIQRSRRRPPRYVEQPRGSLMFGAMTVDQLGTCLATDLTETRRGVRIGSKKGKALLPRMQSISWGPASPTPPSDASLEVGAMGVGAAQSPPSVAQDRGARPSAPTSAAGRPRERGQATAGAMASLLGRTDIPWSNTRRSTSSTRKRQPGLERQCSSTSSTREVHAAWLEHRGGSGAEVEGAGGRGSAVPGARVSTHELREVSQILRADVLGPPRTQRPIPRRASRVDGETTGGEGLEMMRGRRRTDTLLAASQREMRLDGVTVVDDDQTDVAAEDADGEEDLSIHAARRTTYEL</sequence>
<feature type="region of interest" description="Disordered" evidence="1">
    <location>
        <begin position="965"/>
        <end position="1039"/>
    </location>
</feature>
<evidence type="ECO:0000259" key="2">
    <source>
        <dbReference type="Pfam" id="PF04937"/>
    </source>
</evidence>
<comment type="caution">
    <text evidence="3">The sequence shown here is derived from an EMBL/GenBank/DDBJ whole genome shotgun (WGS) entry which is preliminary data.</text>
</comment>
<dbReference type="SUPFAM" id="SSF53098">
    <property type="entry name" value="Ribonuclease H-like"/>
    <property type="match status" value="1"/>
</dbReference>
<feature type="region of interest" description="Disordered" evidence="1">
    <location>
        <begin position="1052"/>
        <end position="1072"/>
    </location>
</feature>
<feature type="region of interest" description="Disordered" evidence="1">
    <location>
        <begin position="666"/>
        <end position="708"/>
    </location>
</feature>
<feature type="region of interest" description="Disordered" evidence="1">
    <location>
        <begin position="854"/>
        <end position="877"/>
    </location>
</feature>
<dbReference type="Gramene" id="GBG76040">
    <property type="protein sequence ID" value="GBG76040"/>
    <property type="gene ID" value="CBR_g21280"/>
</dbReference>
<feature type="region of interest" description="Disordered" evidence="1">
    <location>
        <begin position="1090"/>
        <end position="1115"/>
    </location>
</feature>
<feature type="domain" description="DUF659" evidence="2">
    <location>
        <begin position="124"/>
        <end position="270"/>
    </location>
</feature>
<name>A0A388L158_CHABU</name>
<evidence type="ECO:0000313" key="4">
    <source>
        <dbReference type="Proteomes" id="UP000265515"/>
    </source>
</evidence>
<keyword evidence="4" id="KW-1185">Reference proteome</keyword>
<feature type="region of interest" description="Disordered" evidence="1">
    <location>
        <begin position="573"/>
        <end position="595"/>
    </location>
</feature>
<dbReference type="InterPro" id="IPR012337">
    <property type="entry name" value="RNaseH-like_sf"/>
</dbReference>
<dbReference type="PANTHER" id="PTHR32166">
    <property type="entry name" value="OSJNBA0013A04.12 PROTEIN"/>
    <property type="match status" value="1"/>
</dbReference>
<dbReference type="Proteomes" id="UP000265515">
    <property type="component" value="Unassembled WGS sequence"/>
</dbReference>